<name>A0AAD2AH33_9LAMI</name>
<dbReference type="EMBL" id="OU503057">
    <property type="protein sequence ID" value="CAI9786021.1"/>
    <property type="molecule type" value="Genomic_DNA"/>
</dbReference>
<evidence type="ECO:0000313" key="2">
    <source>
        <dbReference type="Proteomes" id="UP000834106"/>
    </source>
</evidence>
<evidence type="ECO:0000313" key="1">
    <source>
        <dbReference type="EMBL" id="CAI9786021.1"/>
    </source>
</evidence>
<sequence length="192" mass="22894">MSINQALGYPKAYAKIRGDPSFRSFSHGPPFTFTPYSLPHQEPAEDHELQQKTDEEKASIQELELVLIKRRRRAEKCRRLAEAQTSYRAMLEKMIRDAMHQSVVYKEQVRLNQATTSALLARLEAQKAICNSAERELHRKYKLKDELEKRTRPERNRQGRDQEWMIPFRKRKMKGWFFICQKTRQKCNNKLR</sequence>
<reference evidence="1" key="1">
    <citation type="submission" date="2023-05" db="EMBL/GenBank/DDBJ databases">
        <authorList>
            <person name="Huff M."/>
        </authorList>
    </citation>
    <scope>NUCLEOTIDE SEQUENCE</scope>
</reference>
<gene>
    <name evidence="1" type="ORF">FPE_LOCUS33451</name>
</gene>
<dbReference type="AlphaFoldDB" id="A0AAD2AH33"/>
<organism evidence="1 2">
    <name type="scientific">Fraxinus pennsylvanica</name>
    <dbReference type="NCBI Taxonomy" id="56036"/>
    <lineage>
        <taxon>Eukaryota</taxon>
        <taxon>Viridiplantae</taxon>
        <taxon>Streptophyta</taxon>
        <taxon>Embryophyta</taxon>
        <taxon>Tracheophyta</taxon>
        <taxon>Spermatophyta</taxon>
        <taxon>Magnoliopsida</taxon>
        <taxon>eudicotyledons</taxon>
        <taxon>Gunneridae</taxon>
        <taxon>Pentapetalae</taxon>
        <taxon>asterids</taxon>
        <taxon>lamiids</taxon>
        <taxon>Lamiales</taxon>
        <taxon>Oleaceae</taxon>
        <taxon>Oleeae</taxon>
        <taxon>Fraxinus</taxon>
    </lineage>
</organism>
<protein>
    <submittedName>
        <fullName evidence="1">Uncharacterized protein</fullName>
    </submittedName>
</protein>
<dbReference type="PANTHER" id="PTHR33427">
    <property type="entry name" value="HNH ENDONUCLEASE"/>
    <property type="match status" value="1"/>
</dbReference>
<proteinExistence type="predicted"/>
<keyword evidence="2" id="KW-1185">Reference proteome</keyword>
<dbReference type="Proteomes" id="UP000834106">
    <property type="component" value="Chromosome 22"/>
</dbReference>
<accession>A0AAD2AH33</accession>
<dbReference type="PANTHER" id="PTHR33427:SF2">
    <property type="entry name" value="TRICHOHYALIN"/>
    <property type="match status" value="1"/>
</dbReference>